<name>A0A0F9WGR5_9MICR</name>
<accession>A0A0F9WGR5</accession>
<sequence length="58" mass="6608">MNNIKNTNNKIRAKIVEDLSNNISEIKEAILSIDNEITQSEEIITSSINLLYRNCNSK</sequence>
<comment type="caution">
    <text evidence="1">The sequence shown here is derived from an EMBL/GenBank/DDBJ whole genome shotgun (WGS) entry which is preliminary data.</text>
</comment>
<evidence type="ECO:0000313" key="2">
    <source>
        <dbReference type="Proteomes" id="UP000034350"/>
    </source>
</evidence>
<dbReference type="GeneID" id="36319402"/>
<evidence type="ECO:0000313" key="1">
    <source>
        <dbReference type="EMBL" id="KKO76491.1"/>
    </source>
</evidence>
<dbReference type="Proteomes" id="UP000034350">
    <property type="component" value="Unassembled WGS sequence"/>
</dbReference>
<protein>
    <submittedName>
        <fullName evidence="1">Uncharacterized protein</fullName>
    </submittedName>
</protein>
<dbReference type="VEuPathDB" id="MicrosporidiaDB:AAJ76_20002420"/>
<reference evidence="1 2" key="1">
    <citation type="journal article" date="2015" name="Environ. Microbiol.">
        <title>Genome analyses suggest the presence of polyploidy and recent human-driven expansions in eight global populations of the honeybee pathogen Nosema ceranae.</title>
        <authorList>
            <person name="Pelin A."/>
            <person name="Selman M."/>
            <person name="Aris-Brosou S."/>
            <person name="Farinelli L."/>
            <person name="Corradi N."/>
        </authorList>
    </citation>
    <scope>NUCLEOTIDE SEQUENCE [LARGE SCALE GENOMIC DNA]</scope>
    <source>
        <strain evidence="1 2">PA08 1199</strain>
    </source>
</reference>
<dbReference type="AlphaFoldDB" id="A0A0F9WGR5"/>
<dbReference type="RefSeq" id="XP_024332233.1">
    <property type="nucleotide sequence ID" value="XM_024474479.1"/>
</dbReference>
<keyword evidence="2" id="KW-1185">Reference proteome</keyword>
<organism evidence="1 2">
    <name type="scientific">Vairimorpha ceranae</name>
    <dbReference type="NCBI Taxonomy" id="40302"/>
    <lineage>
        <taxon>Eukaryota</taxon>
        <taxon>Fungi</taxon>
        <taxon>Fungi incertae sedis</taxon>
        <taxon>Microsporidia</taxon>
        <taxon>Nosematidae</taxon>
        <taxon>Vairimorpha</taxon>
    </lineage>
</organism>
<dbReference type="EMBL" id="JPQZ01000002">
    <property type="protein sequence ID" value="KKO76491.1"/>
    <property type="molecule type" value="Genomic_DNA"/>
</dbReference>
<gene>
    <name evidence="1" type="ORF">AAJ76_20002420</name>
</gene>
<proteinExistence type="predicted"/>